<name>A0A0C2BTB9_9BURK</name>
<evidence type="ECO:0000313" key="2">
    <source>
        <dbReference type="Proteomes" id="UP000031572"/>
    </source>
</evidence>
<sequence>MFTFTISYSEAQDMLVENNMAWYWHPNMSAHATGKGLDEMTFEEMEDQLHAHVGIEEEFNGFELGLLTNVRFNIVRDYELARAGVCCHCRSRSDSFGI</sequence>
<organism evidence="1 2">
    <name type="scientific">Noviherbaspirillum autotrophicum</name>
    <dbReference type="NCBI Taxonomy" id="709839"/>
    <lineage>
        <taxon>Bacteria</taxon>
        <taxon>Pseudomonadati</taxon>
        <taxon>Pseudomonadota</taxon>
        <taxon>Betaproteobacteria</taxon>
        <taxon>Burkholderiales</taxon>
        <taxon>Oxalobacteraceae</taxon>
        <taxon>Noviherbaspirillum</taxon>
    </lineage>
</organism>
<dbReference type="RefSeq" id="WP_040041913.1">
    <property type="nucleotide sequence ID" value="NZ_JWJG01000028.1"/>
</dbReference>
<protein>
    <submittedName>
        <fullName evidence="1">Uncharacterized protein</fullName>
    </submittedName>
</protein>
<dbReference type="AlphaFoldDB" id="A0A0C2BTB9"/>
<comment type="caution">
    <text evidence="1">The sequence shown here is derived from an EMBL/GenBank/DDBJ whole genome shotgun (WGS) entry which is preliminary data.</text>
</comment>
<proteinExistence type="predicted"/>
<reference evidence="1 2" key="1">
    <citation type="submission" date="2014-12" db="EMBL/GenBank/DDBJ databases">
        <title>Denitrispirillum autotrophicum gen. nov., sp. nov., Denitrifying, Facultatively Autotrophic Bacteria Isolated from Rice Paddy Soil.</title>
        <authorList>
            <person name="Ishii S."/>
            <person name="Ashida N."/>
            <person name="Ohno H."/>
            <person name="Otsuka S."/>
            <person name="Yokota A."/>
            <person name="Senoo K."/>
        </authorList>
    </citation>
    <scope>NUCLEOTIDE SEQUENCE [LARGE SCALE GENOMIC DNA]</scope>
    <source>
        <strain evidence="1 2">TSA66</strain>
    </source>
</reference>
<gene>
    <name evidence="1" type="ORF">TSA66_24570</name>
</gene>
<dbReference type="STRING" id="709839.TSA66_24570"/>
<dbReference type="Proteomes" id="UP000031572">
    <property type="component" value="Unassembled WGS sequence"/>
</dbReference>
<accession>A0A0C2BTB9</accession>
<evidence type="ECO:0000313" key="1">
    <source>
        <dbReference type="EMBL" id="KIF83284.1"/>
    </source>
</evidence>
<keyword evidence="2" id="KW-1185">Reference proteome</keyword>
<dbReference type="EMBL" id="JWJG01000028">
    <property type="protein sequence ID" value="KIF83284.1"/>
    <property type="molecule type" value="Genomic_DNA"/>
</dbReference>